<reference evidence="1" key="1">
    <citation type="submission" date="2021-05" db="EMBL/GenBank/DDBJ databases">
        <title>Genome of Sphingobium sp. strain.</title>
        <authorList>
            <person name="Fan R."/>
        </authorList>
    </citation>
    <scope>NUCLEOTIDE SEQUENCE</scope>
    <source>
        <strain evidence="1">H33</strain>
    </source>
</reference>
<dbReference type="AlphaFoldDB" id="A0A9X1IS44"/>
<dbReference type="EMBL" id="JAHGAW010000009">
    <property type="protein sequence ID" value="MBT2188146.1"/>
    <property type="molecule type" value="Genomic_DNA"/>
</dbReference>
<dbReference type="Proteomes" id="UP001138757">
    <property type="component" value="Unassembled WGS sequence"/>
</dbReference>
<protein>
    <submittedName>
        <fullName evidence="1">Uncharacterized protein</fullName>
    </submittedName>
</protein>
<proteinExistence type="predicted"/>
<name>A0A9X1IS44_9SPHN</name>
<evidence type="ECO:0000313" key="2">
    <source>
        <dbReference type="Proteomes" id="UP001138757"/>
    </source>
</evidence>
<evidence type="ECO:0000313" key="1">
    <source>
        <dbReference type="EMBL" id="MBT2188146.1"/>
    </source>
</evidence>
<sequence length="252" mass="27983">MTAKFTAARRDAFLRALAETGNQTIAAERAKVSRSWVSLHRASEPLFRQAMDEAIAAARAAFDPHGGDGSCAAPQEALRYHDGSELVVRGSNGRRTQVARARVRQFTPRSEDRFLATLAATCNVKAACAEVGMTAAAAYKHRLRWPAFARRWDEAVEVGYIRIEAALVEAACNLFSSPAHPPEVPVPEMTAAHAIQLLHMHKHQVRAMGKRPGLPPHRPGLDEVRASILRKIEAIERHEKRQEMARIAHRLW</sequence>
<keyword evidence="2" id="KW-1185">Reference proteome</keyword>
<organism evidence="1 2">
    <name type="scientific">Sphingobium nicotianae</name>
    <dbReference type="NCBI Taxonomy" id="2782607"/>
    <lineage>
        <taxon>Bacteria</taxon>
        <taxon>Pseudomonadati</taxon>
        <taxon>Pseudomonadota</taxon>
        <taxon>Alphaproteobacteria</taxon>
        <taxon>Sphingomonadales</taxon>
        <taxon>Sphingomonadaceae</taxon>
        <taxon>Sphingobium</taxon>
    </lineage>
</organism>
<dbReference type="RefSeq" id="WP_214624402.1">
    <property type="nucleotide sequence ID" value="NZ_JAHGAW010000009.1"/>
</dbReference>
<comment type="caution">
    <text evidence="1">The sequence shown here is derived from an EMBL/GenBank/DDBJ whole genome shotgun (WGS) entry which is preliminary data.</text>
</comment>
<gene>
    <name evidence="1" type="ORF">KK488_14420</name>
</gene>
<accession>A0A9X1IS44</accession>